<accession>A0ABU5RSB0</accession>
<organism evidence="2 3">
    <name type="scientific">Cyanobium gracile UHCC 0139</name>
    <dbReference type="NCBI Taxonomy" id="3110308"/>
    <lineage>
        <taxon>Bacteria</taxon>
        <taxon>Bacillati</taxon>
        <taxon>Cyanobacteriota</taxon>
        <taxon>Cyanophyceae</taxon>
        <taxon>Synechococcales</taxon>
        <taxon>Prochlorococcaceae</taxon>
        <taxon>Cyanobium</taxon>
    </lineage>
</organism>
<reference evidence="2 3" key="1">
    <citation type="submission" date="2023-12" db="EMBL/GenBank/DDBJ databases">
        <title>Baltic Sea Cyanobacteria.</title>
        <authorList>
            <person name="Delbaje E."/>
            <person name="Fewer D.P."/>
            <person name="Shishido T.K."/>
        </authorList>
    </citation>
    <scope>NUCLEOTIDE SEQUENCE [LARGE SCALE GENOMIC DNA]</scope>
    <source>
        <strain evidence="2 3">UHCC 0139</strain>
    </source>
</reference>
<evidence type="ECO:0000259" key="1">
    <source>
        <dbReference type="Pfam" id="PF03819"/>
    </source>
</evidence>
<dbReference type="PIRSF" id="PIRSF006639">
    <property type="entry name" value="UCP006639_pph"/>
    <property type="match status" value="1"/>
</dbReference>
<comment type="caution">
    <text evidence="2">The sequence shown here is derived from an EMBL/GenBank/DDBJ whole genome shotgun (WGS) entry which is preliminary data.</text>
</comment>
<sequence length="109" mass="12007">MDFQDYQQRSRETARYPDLGANILYPTLGLCGEAGEVADKVKKVLRDRGGVFGPEVRDDLRLELGDVLWYVAQLATELGLDLEDVAAANLAKLADRADRNVIAGSGDRR</sequence>
<feature type="domain" description="NTP pyrophosphohydrolase MazG-like" evidence="1">
    <location>
        <begin position="29"/>
        <end position="97"/>
    </location>
</feature>
<dbReference type="Pfam" id="PF03819">
    <property type="entry name" value="MazG"/>
    <property type="match status" value="1"/>
</dbReference>
<dbReference type="EMBL" id="JAYGHX010000002">
    <property type="protein sequence ID" value="MEA5390648.1"/>
    <property type="molecule type" value="Genomic_DNA"/>
</dbReference>
<dbReference type="InterPro" id="IPR004518">
    <property type="entry name" value="MazG-like_dom"/>
</dbReference>
<dbReference type="Gene3D" id="1.10.287.1080">
    <property type="entry name" value="MazG-like"/>
    <property type="match status" value="1"/>
</dbReference>
<keyword evidence="3" id="KW-1185">Reference proteome</keyword>
<dbReference type="CDD" id="cd11541">
    <property type="entry name" value="NTP-PPase_u4"/>
    <property type="match status" value="1"/>
</dbReference>
<evidence type="ECO:0000313" key="2">
    <source>
        <dbReference type="EMBL" id="MEA5390648.1"/>
    </source>
</evidence>
<protein>
    <submittedName>
        <fullName evidence="2">Nucleoside triphosphate pyrophosphohydrolase family protein</fullName>
    </submittedName>
</protein>
<dbReference type="RefSeq" id="WP_323304728.1">
    <property type="nucleotide sequence ID" value="NZ_JAYGHX010000002.1"/>
</dbReference>
<dbReference type="InterPro" id="IPR011379">
    <property type="entry name" value="MazG-related_GP37"/>
</dbReference>
<gene>
    <name evidence="2" type="ORF">VB738_05155</name>
</gene>
<name>A0ABU5RSB0_9CYAN</name>
<proteinExistence type="predicted"/>
<evidence type="ECO:0000313" key="3">
    <source>
        <dbReference type="Proteomes" id="UP001304461"/>
    </source>
</evidence>
<dbReference type="Proteomes" id="UP001304461">
    <property type="component" value="Unassembled WGS sequence"/>
</dbReference>
<dbReference type="SUPFAM" id="SSF101386">
    <property type="entry name" value="all-alpha NTP pyrophosphatases"/>
    <property type="match status" value="1"/>
</dbReference>